<dbReference type="GO" id="GO:0000226">
    <property type="term" value="P:microtubule cytoskeleton organization"/>
    <property type="evidence" value="ECO:0007669"/>
    <property type="project" value="TreeGrafter"/>
</dbReference>
<evidence type="ECO:0000313" key="33">
    <source>
        <dbReference type="EMBL" id="OPJ68294.1"/>
    </source>
</evidence>
<evidence type="ECO:0000256" key="20">
    <source>
        <dbReference type="ARBA" id="ARBA00023055"/>
    </source>
</evidence>
<evidence type="ECO:0000256" key="13">
    <source>
        <dbReference type="ARBA" id="ARBA00022729"/>
    </source>
</evidence>
<evidence type="ECO:0000256" key="22">
    <source>
        <dbReference type="ARBA" id="ARBA00023166"/>
    </source>
</evidence>
<keyword evidence="10" id="KW-0597">Phosphoprotein</keyword>
<evidence type="ECO:0000259" key="31">
    <source>
        <dbReference type="PROSITE" id="PS50011"/>
    </source>
</evidence>
<dbReference type="InterPro" id="IPR057380">
    <property type="entry name" value="UBA_SIK1/2/3"/>
</dbReference>
<protein>
    <recommendedName>
        <fullName evidence="25">Apolipoprotein A-I</fullName>
        <ecNumber evidence="5">2.7.11.1</ecNumber>
    </recommendedName>
    <alternativeName>
        <fullName evidence="26">Apolipoprotein A1</fullName>
    </alternativeName>
</protein>
<comment type="function">
    <text evidence="24">Participates in the reverse transport of cholesterol from tissues to the liver for excretion by promoting cholesterol efflux from tissues and by acting as a cofactor for the lecithin cholesterol acyltransferase (LCAT).</text>
</comment>
<evidence type="ECO:0000256" key="11">
    <source>
        <dbReference type="ARBA" id="ARBA00022679"/>
    </source>
</evidence>
<dbReference type="GO" id="GO:0035556">
    <property type="term" value="P:intracellular signal transduction"/>
    <property type="evidence" value="ECO:0007669"/>
    <property type="project" value="TreeGrafter"/>
</dbReference>
<evidence type="ECO:0000313" key="34">
    <source>
        <dbReference type="Proteomes" id="UP000190648"/>
    </source>
</evidence>
<evidence type="ECO:0000256" key="21">
    <source>
        <dbReference type="ARBA" id="ARBA00023098"/>
    </source>
</evidence>
<dbReference type="Gene3D" id="6.10.140.380">
    <property type="match status" value="1"/>
</dbReference>
<dbReference type="FunFam" id="1.20.5.20:FF:000001">
    <property type="entry name" value="apolipoprotein A-I"/>
    <property type="match status" value="1"/>
</dbReference>
<dbReference type="InterPro" id="IPR015940">
    <property type="entry name" value="UBA"/>
</dbReference>
<evidence type="ECO:0000256" key="28">
    <source>
        <dbReference type="ARBA" id="ARBA00048679"/>
    </source>
</evidence>
<keyword evidence="15" id="KW-0547">Nucleotide-binding</keyword>
<dbReference type="PROSITE" id="PS50011">
    <property type="entry name" value="PROTEIN_KINASE_DOM"/>
    <property type="match status" value="1"/>
</dbReference>
<keyword evidence="20" id="KW-0445">Lipid transport</keyword>
<proteinExistence type="inferred from homology"/>
<evidence type="ECO:0000256" key="26">
    <source>
        <dbReference type="ARBA" id="ARBA00042590"/>
    </source>
</evidence>
<dbReference type="SUPFAM" id="SSF58113">
    <property type="entry name" value="Apolipoprotein A-I"/>
    <property type="match status" value="1"/>
</dbReference>
<keyword evidence="19" id="KW-0345">HDL</keyword>
<dbReference type="GO" id="GO:0005524">
    <property type="term" value="F:ATP binding"/>
    <property type="evidence" value="ECO:0007669"/>
    <property type="project" value="UniProtKB-KW"/>
</dbReference>
<keyword evidence="21" id="KW-0443">Lipid metabolism</keyword>
<comment type="similarity">
    <text evidence="3">Belongs to the protein kinase superfamily. CAMK Ser/Thr protein kinase family. SNF1 subfamily.</text>
</comment>
<comment type="subcellular location">
    <subcellularLocation>
        <location evidence="2">Secreted</location>
    </subcellularLocation>
</comment>
<dbReference type="InterPro" id="IPR008271">
    <property type="entry name" value="Ser/Thr_kinase_AS"/>
</dbReference>
<dbReference type="InterPro" id="IPR000719">
    <property type="entry name" value="Prot_kinase_dom"/>
</dbReference>
<evidence type="ECO:0000256" key="18">
    <source>
        <dbReference type="ARBA" id="ARBA00022842"/>
    </source>
</evidence>
<dbReference type="GO" id="GO:0008203">
    <property type="term" value="P:cholesterol metabolic process"/>
    <property type="evidence" value="ECO:0007669"/>
    <property type="project" value="UniProtKB-KW"/>
</dbReference>
<dbReference type="SUPFAM" id="SSF56112">
    <property type="entry name" value="Protein kinase-like (PK-like)"/>
    <property type="match status" value="1"/>
</dbReference>
<evidence type="ECO:0000256" key="10">
    <source>
        <dbReference type="ARBA" id="ARBA00022553"/>
    </source>
</evidence>
<evidence type="ECO:0000256" key="2">
    <source>
        <dbReference type="ARBA" id="ARBA00004613"/>
    </source>
</evidence>
<evidence type="ECO:0000256" key="24">
    <source>
        <dbReference type="ARBA" id="ARBA00037506"/>
    </source>
</evidence>
<evidence type="ECO:0000256" key="4">
    <source>
        <dbReference type="ARBA" id="ARBA00008788"/>
    </source>
</evidence>
<feature type="coiled-coil region" evidence="29">
    <location>
        <begin position="1484"/>
        <end position="1540"/>
    </location>
</feature>
<feature type="coiled-coil region" evidence="29">
    <location>
        <begin position="663"/>
        <end position="690"/>
    </location>
</feature>
<evidence type="ECO:0000256" key="12">
    <source>
        <dbReference type="ARBA" id="ARBA00022723"/>
    </source>
</evidence>
<dbReference type="Gene3D" id="1.20.120.20">
    <property type="entry name" value="Apolipoprotein"/>
    <property type="match status" value="1"/>
</dbReference>
<dbReference type="GO" id="GO:0006869">
    <property type="term" value="P:lipid transport"/>
    <property type="evidence" value="ECO:0007669"/>
    <property type="project" value="UniProtKB-KW"/>
</dbReference>
<keyword evidence="23" id="KW-0753">Steroid metabolism</keyword>
<evidence type="ECO:0000256" key="15">
    <source>
        <dbReference type="ARBA" id="ARBA00022741"/>
    </source>
</evidence>
<keyword evidence="6" id="KW-0813">Transport</keyword>
<keyword evidence="17" id="KW-0067">ATP-binding</keyword>
<sequence>MEALQEGDGSHGGRSRTRHAQRRLRAPGGFLVLPCALEPGKKADLGTGCSPTSGGRSCWAGTAPQVAIKIIDKTQLDEENLKKIFREVQIMKMLCHPHIIRLYQVMETERMIYLVTEYASGGEIFDHLVAHGRMAEKEARRKFKQIVAAVNFCHCRNIVHRDLKAENLLLDANLNIKIADFGFSNIFTPGQLLKTWCGSPPYAAPELFEGKEYDGPKVDIWSLGVVLYVLVCGALPFDGSTLQNLRARVLSGKFRIPFFMSTECEHLIRHMLVLDPSKRLSMEQICKHKWMKLGEADAEFDRLIAECQHLKSERQMEPLNEDVLLAMADMGLDKERTIQSLRADAYDHYSAIYSLLCERLKRHKNLRIATSPSVPRTMTFPTSANIQTEQTGNTMSINVPQVQLINPENQIVETDGTMNLDSDEGEEPSPEALVRYLSMRRHTVGVADPRTEVMEDLQKLLPGFPRVTPQAPFLQVTPNVNFMQNVLPRQNLQPTGQLEYKEQSLLQPPTLQLLNGMGPLGRRASDGGANIQLHAQQLLKRPRGPSPLVTMTPAVPAVTPVDEESSDGEPDQEAVQRYLANRSKRHTLAMTNPTAEIPPDLQRQLGQQSFRPRAWAPHLVPDQHRSIYKDSNTLHLPTERFSPVRRFSDGAASIQAFKAHLEKMGNNSSIKQLQQECEQLQKMYGGHMDERTLEKTQQQHMLYQQEQHHQILHQQIQDCIRPPQPSPPLQAPCENQPALLTHQLQRLRIQPSSPPPNHPNNHLFRQPNSSPPPVSSSVLQPHGATSQSQFQGMPSHSTMFPQSGNCSPPPAMGLTCLALQQQPQPQQVTIQVQEPGDMVGSSLLPGAAQGLSSHARAVPLSPGAGQLQLQHRASLMASLSYGHRQLSKQLSADSAESHSLNVNRYPPTNYDQVHLHPHLFPEQPRVSPSNYNPSGGVAFPPAQQALKVPQLDQYPGFPQNAHQQQQHYTASALQQALLSPTPPDYSRHQQVPHILQGLLSPRHSLTGHTDMRLPQAEFAQLIKRRQQQQEFQELFRHMSQGDAGNMGTSVGQNLSERQSLSLPYQSADAYHPQNNPQHLLKMRVQECLQQVPAPVAPHGYAHQPALFHSESMEEDCACEGARDSFPDTKSPNTLTKGGHDSSLLVSAGGHGDPDSLLGTANPAQELGPQQYRHQPAAGFSRSKVPSRESIVGNCMDRSSPSQAMQVPDHNGLGYPVRPASSEHPRPRTLQRHHTIQNSDDAYVQLDNLPGMSLMAGKALSSARMSDAVLSQSSLMASQQLRDRDSEECGESLEGRGVTPGSFVYSFETKRSILNQQYLAALRQIAVVFLTNWNTMAPFLSIRSSSVLFLPFLSVLPHLPRRRGRRGSDGTSSSTAATGQSRFSAKMRAVVVALALLCLTGTQARSFWQHDEPQAPLDRLRDMVDVYLETVKASGKDAITQFESSAVGKQLDLKLTDNLDTLSAALAKLREDVTPYYKEVREMWLKDTESLRQELSKDLEEVKEKIRPFLDQFSAKWTEELEQYRQRLVPLAQELKDITKQKVELVQERLTPVAEEARDRLRGHVEELRKNLAPYSDELRQKLSQKLEEIRDKGIPQAAEYQAKVVEHLGNLREKLTPLAQDFKERLTPYAESLKTRIIALLDDFQKSVA</sequence>
<evidence type="ECO:0000256" key="8">
    <source>
        <dbReference type="ARBA" id="ARBA00022527"/>
    </source>
</evidence>
<dbReference type="CDD" id="cd14410">
    <property type="entry name" value="UBA_SIK3"/>
    <property type="match status" value="1"/>
</dbReference>
<feature type="region of interest" description="Disordered" evidence="30">
    <location>
        <begin position="1118"/>
        <end position="1226"/>
    </location>
</feature>
<comment type="catalytic activity">
    <reaction evidence="28">
        <text>L-seryl-[protein] + ATP = O-phospho-L-seryl-[protein] + ADP + H(+)</text>
        <dbReference type="Rhea" id="RHEA:17989"/>
        <dbReference type="Rhea" id="RHEA-COMP:9863"/>
        <dbReference type="Rhea" id="RHEA-COMP:11604"/>
        <dbReference type="ChEBI" id="CHEBI:15378"/>
        <dbReference type="ChEBI" id="CHEBI:29999"/>
        <dbReference type="ChEBI" id="CHEBI:30616"/>
        <dbReference type="ChEBI" id="CHEBI:83421"/>
        <dbReference type="ChEBI" id="CHEBI:456216"/>
        <dbReference type="EC" id="2.7.11.1"/>
    </reaction>
</comment>
<keyword evidence="22" id="KW-1207">Sterol metabolism</keyword>
<dbReference type="GO" id="GO:0046872">
    <property type="term" value="F:metal ion binding"/>
    <property type="evidence" value="ECO:0007669"/>
    <property type="project" value="UniProtKB-KW"/>
</dbReference>
<comment type="similarity">
    <text evidence="4">Belongs to the apolipoprotein A1/A4/E family.</text>
</comment>
<keyword evidence="34" id="KW-1185">Reference proteome</keyword>
<evidence type="ECO:0000256" key="23">
    <source>
        <dbReference type="ARBA" id="ARBA00023221"/>
    </source>
</evidence>
<dbReference type="Pfam" id="PF01442">
    <property type="entry name" value="Apolipoprotein"/>
    <property type="match status" value="1"/>
</dbReference>
<evidence type="ECO:0000256" key="27">
    <source>
        <dbReference type="ARBA" id="ARBA00047899"/>
    </source>
</evidence>
<dbReference type="GO" id="GO:0008289">
    <property type="term" value="F:lipid binding"/>
    <property type="evidence" value="ECO:0007669"/>
    <property type="project" value="InterPro"/>
</dbReference>
<dbReference type="GO" id="GO:0005737">
    <property type="term" value="C:cytoplasm"/>
    <property type="evidence" value="ECO:0007669"/>
    <property type="project" value="TreeGrafter"/>
</dbReference>
<dbReference type="EC" id="2.7.11.1" evidence="5"/>
<keyword evidence="8" id="KW-0723">Serine/threonine-protein kinase</keyword>
<keyword evidence="18" id="KW-0460">Magnesium</keyword>
<dbReference type="Pfam" id="PF23312">
    <property type="entry name" value="UBA_SIK3"/>
    <property type="match status" value="1"/>
</dbReference>
<dbReference type="EMBL" id="LSYS01008642">
    <property type="protein sequence ID" value="OPJ68294.1"/>
    <property type="molecule type" value="Genomic_DNA"/>
</dbReference>
<dbReference type="InterPro" id="IPR011009">
    <property type="entry name" value="Kinase-like_dom_sf"/>
</dbReference>
<evidence type="ECO:0000256" key="14">
    <source>
        <dbReference type="ARBA" id="ARBA00022737"/>
    </source>
</evidence>
<dbReference type="Gene3D" id="1.20.5.20">
    <property type="match status" value="1"/>
</dbReference>
<evidence type="ECO:0000256" key="6">
    <source>
        <dbReference type="ARBA" id="ARBA00022448"/>
    </source>
</evidence>
<evidence type="ECO:0000256" key="9">
    <source>
        <dbReference type="ARBA" id="ARBA00022548"/>
    </source>
</evidence>
<keyword evidence="14" id="KW-0677">Repeat</keyword>
<evidence type="ECO:0000259" key="32">
    <source>
        <dbReference type="PROSITE" id="PS50030"/>
    </source>
</evidence>
<dbReference type="GO" id="GO:0042157">
    <property type="term" value="P:lipoprotein metabolic process"/>
    <property type="evidence" value="ECO:0007669"/>
    <property type="project" value="InterPro"/>
</dbReference>
<comment type="cofactor">
    <cofactor evidence="1">
        <name>Mg(2+)</name>
        <dbReference type="ChEBI" id="CHEBI:18420"/>
    </cofactor>
</comment>
<dbReference type="FunFam" id="1.20.120.20:FF:000007">
    <property type="entry name" value="Apolipoprotein A-IV a"/>
    <property type="match status" value="1"/>
</dbReference>
<evidence type="ECO:0000256" key="1">
    <source>
        <dbReference type="ARBA" id="ARBA00001946"/>
    </source>
</evidence>
<dbReference type="PANTHER" id="PTHR24346:SF42">
    <property type="entry name" value="SERINE_THREONINE-PROTEIN KINASE SIK3"/>
    <property type="match status" value="1"/>
</dbReference>
<dbReference type="PROSITE" id="PS50030">
    <property type="entry name" value="UBA"/>
    <property type="match status" value="1"/>
</dbReference>
<feature type="domain" description="UBA" evidence="32">
    <location>
        <begin position="318"/>
        <end position="358"/>
    </location>
</feature>
<dbReference type="Pfam" id="PF00069">
    <property type="entry name" value="Pkinase"/>
    <property type="match status" value="1"/>
</dbReference>
<evidence type="ECO:0000256" key="25">
    <source>
        <dbReference type="ARBA" id="ARBA00040759"/>
    </source>
</evidence>
<evidence type="ECO:0000256" key="3">
    <source>
        <dbReference type="ARBA" id="ARBA00006234"/>
    </source>
</evidence>
<keyword evidence="13" id="KW-0732">Signal</keyword>
<feature type="compositionally biased region" description="Polar residues" evidence="30">
    <location>
        <begin position="783"/>
        <end position="806"/>
    </location>
</feature>
<keyword evidence="7" id="KW-0964">Secreted</keyword>
<dbReference type="FunFam" id="1.10.510.10:FF:000156">
    <property type="entry name" value="Serine/threonine-protein kinase SIK3 homolog"/>
    <property type="match status" value="1"/>
</dbReference>
<feature type="domain" description="Protein kinase" evidence="31">
    <location>
        <begin position="1"/>
        <end position="291"/>
    </location>
</feature>
<feature type="region of interest" description="Disordered" evidence="30">
    <location>
        <begin position="749"/>
        <end position="807"/>
    </location>
</feature>
<dbReference type="InterPro" id="IPR000074">
    <property type="entry name" value="ApoA_E"/>
</dbReference>
<evidence type="ECO:0000256" key="30">
    <source>
        <dbReference type="SAM" id="MobiDB-lite"/>
    </source>
</evidence>
<evidence type="ECO:0000256" key="16">
    <source>
        <dbReference type="ARBA" id="ARBA00022777"/>
    </source>
</evidence>
<comment type="caution">
    <text evidence="33">The sequence shown here is derived from an EMBL/GenBank/DDBJ whole genome shotgun (WGS) entry which is preliminary data.</text>
</comment>
<dbReference type="GO" id="GO:0050321">
    <property type="term" value="F:tau-protein kinase activity"/>
    <property type="evidence" value="ECO:0007669"/>
    <property type="project" value="TreeGrafter"/>
</dbReference>
<evidence type="ECO:0000256" key="17">
    <source>
        <dbReference type="ARBA" id="ARBA00022840"/>
    </source>
</evidence>
<keyword evidence="9" id="KW-0153">Cholesterol metabolism</keyword>
<gene>
    <name evidence="33" type="primary">SIK3</name>
    <name evidence="33" type="ORF">AV530_013783</name>
</gene>
<keyword evidence="11" id="KW-0808">Transferase</keyword>
<reference evidence="33 34" key="1">
    <citation type="submission" date="2016-02" db="EMBL/GenBank/DDBJ databases">
        <title>Band-tailed pigeon sequencing and assembly.</title>
        <authorList>
            <person name="Soares A.E."/>
            <person name="Novak B.J."/>
            <person name="Rice E.S."/>
            <person name="O'Connell B."/>
            <person name="Chang D."/>
            <person name="Weber S."/>
            <person name="Shapiro B."/>
        </authorList>
    </citation>
    <scope>NUCLEOTIDE SEQUENCE [LARGE SCALE GENOMIC DNA]</scope>
    <source>
        <strain evidence="33">BTP2013</strain>
        <tissue evidence="33">Blood</tissue>
    </source>
</reference>
<dbReference type="PANTHER" id="PTHR24346">
    <property type="entry name" value="MAP/MICROTUBULE AFFINITY-REGULATING KINASE"/>
    <property type="match status" value="1"/>
</dbReference>
<feature type="region of interest" description="Disordered" evidence="30">
    <location>
        <begin position="1"/>
        <end position="21"/>
    </location>
</feature>
<dbReference type="Proteomes" id="UP000190648">
    <property type="component" value="Unassembled WGS sequence"/>
</dbReference>
<evidence type="ECO:0000256" key="19">
    <source>
        <dbReference type="ARBA" id="ARBA00022850"/>
    </source>
</evidence>
<dbReference type="SMART" id="SM00220">
    <property type="entry name" value="S_TKc"/>
    <property type="match status" value="1"/>
</dbReference>
<keyword evidence="29" id="KW-0175">Coiled coil</keyword>
<dbReference type="PROSITE" id="PS00108">
    <property type="entry name" value="PROTEIN_KINASE_ST"/>
    <property type="match status" value="1"/>
</dbReference>
<evidence type="ECO:0000256" key="5">
    <source>
        <dbReference type="ARBA" id="ARBA00012513"/>
    </source>
</evidence>
<dbReference type="Gene3D" id="1.10.510.10">
    <property type="entry name" value="Transferase(Phosphotransferase) domain 1"/>
    <property type="match status" value="1"/>
</dbReference>
<dbReference type="STRING" id="372326.A0A1V4J8E5"/>
<comment type="catalytic activity">
    <reaction evidence="27">
        <text>L-threonyl-[protein] + ATP = O-phospho-L-threonyl-[protein] + ADP + H(+)</text>
        <dbReference type="Rhea" id="RHEA:46608"/>
        <dbReference type="Rhea" id="RHEA-COMP:11060"/>
        <dbReference type="Rhea" id="RHEA-COMP:11605"/>
        <dbReference type="ChEBI" id="CHEBI:15378"/>
        <dbReference type="ChEBI" id="CHEBI:30013"/>
        <dbReference type="ChEBI" id="CHEBI:30616"/>
        <dbReference type="ChEBI" id="CHEBI:61977"/>
        <dbReference type="ChEBI" id="CHEBI:456216"/>
        <dbReference type="EC" id="2.7.11.1"/>
    </reaction>
</comment>
<keyword evidence="16 33" id="KW-0418">Kinase</keyword>
<evidence type="ECO:0000256" key="7">
    <source>
        <dbReference type="ARBA" id="ARBA00022525"/>
    </source>
</evidence>
<dbReference type="OrthoDB" id="10045473at2759"/>
<dbReference type="FunFam" id="3.30.200.20:FF:000003">
    <property type="entry name" value="Non-specific serine/threonine protein kinase"/>
    <property type="match status" value="1"/>
</dbReference>
<evidence type="ECO:0000256" key="29">
    <source>
        <dbReference type="SAM" id="Coils"/>
    </source>
</evidence>
<dbReference type="GO" id="GO:0034364">
    <property type="term" value="C:high-density lipoprotein particle"/>
    <property type="evidence" value="ECO:0007669"/>
    <property type="project" value="UniProtKB-KW"/>
</dbReference>
<name>A0A1V4J8E5_PATFA</name>
<accession>A0A1V4J8E5</accession>
<keyword evidence="12" id="KW-0479">Metal-binding</keyword>
<organism evidence="33 34">
    <name type="scientific">Patagioenas fasciata monilis</name>
    <dbReference type="NCBI Taxonomy" id="372326"/>
    <lineage>
        <taxon>Eukaryota</taxon>
        <taxon>Metazoa</taxon>
        <taxon>Chordata</taxon>
        <taxon>Craniata</taxon>
        <taxon>Vertebrata</taxon>
        <taxon>Euteleostomi</taxon>
        <taxon>Archelosauria</taxon>
        <taxon>Archosauria</taxon>
        <taxon>Dinosauria</taxon>
        <taxon>Saurischia</taxon>
        <taxon>Theropoda</taxon>
        <taxon>Coelurosauria</taxon>
        <taxon>Aves</taxon>
        <taxon>Neognathae</taxon>
        <taxon>Neoaves</taxon>
        <taxon>Columbimorphae</taxon>
        <taxon>Columbiformes</taxon>
        <taxon>Columbidae</taxon>
        <taxon>Patagioenas</taxon>
    </lineage>
</organism>